<accession>G0L2U6</accession>
<evidence type="ECO:0000313" key="1">
    <source>
        <dbReference type="EMBL" id="CAZ98206.1"/>
    </source>
</evidence>
<keyword evidence="2" id="KW-1185">Reference proteome</keyword>
<dbReference type="HOGENOM" id="CLU_2637315_0_0_10"/>
<dbReference type="Proteomes" id="UP000008898">
    <property type="component" value="Chromosome"/>
</dbReference>
<name>G0L2U6_ZOBGA</name>
<proteinExistence type="predicted"/>
<dbReference type="EMBL" id="FP476056">
    <property type="protein sequence ID" value="CAZ98206.1"/>
    <property type="molecule type" value="Genomic_DNA"/>
</dbReference>
<reference evidence="1 2" key="2">
    <citation type="journal article" date="2012" name="Environ. Microbiol.">
        <title>Characterization of the first alginolytic operons in a marine bacterium: from their emergence in marine Flavobacteriia to their independent transfers to marine Proteobacteria and human gut Bacteroides.</title>
        <authorList>
            <person name="Thomas F."/>
            <person name="Barbeyron T."/>
            <person name="Tonon T."/>
            <person name="Genicot S."/>
            <person name="Czjzek M."/>
            <person name="Michel G."/>
        </authorList>
    </citation>
    <scope>NUCLEOTIDE SEQUENCE [LARGE SCALE GENOMIC DNA]</scope>
    <source>
        <strain evidence="2">DSM 12802 / CCUG 47099 / CIP 106680 / NCIMB 13871 / Dsij</strain>
    </source>
</reference>
<gene>
    <name evidence="1" type="ordered locus">zobellia_4070</name>
</gene>
<evidence type="ECO:0000313" key="2">
    <source>
        <dbReference type="Proteomes" id="UP000008898"/>
    </source>
</evidence>
<reference evidence="2" key="1">
    <citation type="submission" date="2009-07" db="EMBL/GenBank/DDBJ databases">
        <title>Complete genome sequence of Zobellia galactanivorans Dsij.</title>
        <authorList>
            <consortium name="Genoscope - CEA"/>
        </authorList>
    </citation>
    <scope>NUCLEOTIDE SEQUENCE [LARGE SCALE GENOMIC DNA]</scope>
    <source>
        <strain evidence="2">DSM 12802 / CCUG 47099 / CIP 106680 / NCIMB 13871 / Dsij</strain>
    </source>
</reference>
<organism evidence="1 2">
    <name type="scientific">Zobellia galactanivorans (strain DSM 12802 / CCUG 47099 / CIP 106680 / NCIMB 13871 / Dsij)</name>
    <dbReference type="NCBI Taxonomy" id="63186"/>
    <lineage>
        <taxon>Bacteria</taxon>
        <taxon>Pseudomonadati</taxon>
        <taxon>Bacteroidota</taxon>
        <taxon>Flavobacteriia</taxon>
        <taxon>Flavobacteriales</taxon>
        <taxon>Flavobacteriaceae</taxon>
        <taxon>Zobellia</taxon>
    </lineage>
</organism>
<protein>
    <submittedName>
        <fullName evidence="1">Uncharacterized protein</fullName>
    </submittedName>
</protein>
<sequence>MVRSALATQNQYPEDVWPGIVLKGEYTYHTILIINTGFMGTYFLQKRPLHNSCKGLLYNIRLFVSSYLTQTVNLWLL</sequence>
<dbReference type="KEGG" id="zga:ZOBELLIA_4070"/>
<dbReference type="AlphaFoldDB" id="G0L2U6"/>